<dbReference type="InterPro" id="IPR019224">
    <property type="entry name" value="DUF2148"/>
</dbReference>
<organism evidence="2 3">
    <name type="scientific">Carboxydocella sporoproducens DSM 16521</name>
    <dbReference type="NCBI Taxonomy" id="1121270"/>
    <lineage>
        <taxon>Bacteria</taxon>
        <taxon>Bacillati</taxon>
        <taxon>Bacillota</taxon>
        <taxon>Clostridia</taxon>
        <taxon>Eubacteriales</taxon>
        <taxon>Clostridiales Family XVI. Incertae Sedis</taxon>
        <taxon>Carboxydocella</taxon>
    </lineage>
</organism>
<dbReference type="Proteomes" id="UP000189933">
    <property type="component" value="Unassembled WGS sequence"/>
</dbReference>
<name>A0A1T4S5T3_9FIRM</name>
<feature type="domain" description="DUF2148" evidence="1">
    <location>
        <begin position="111"/>
        <end position="178"/>
    </location>
</feature>
<evidence type="ECO:0000313" key="3">
    <source>
        <dbReference type="Proteomes" id="UP000189933"/>
    </source>
</evidence>
<accession>A0A1T4S5T3</accession>
<dbReference type="PANTHER" id="PTHR40101:SF1">
    <property type="entry name" value="4FE-4S DOMAIN-CONTAINING PROTEIN"/>
    <property type="match status" value="1"/>
</dbReference>
<protein>
    <submittedName>
        <fullName evidence="2">Uncharacterized protein, contains ferredoxin domain</fullName>
    </submittedName>
</protein>
<dbReference type="RefSeq" id="WP_078666423.1">
    <property type="nucleotide sequence ID" value="NZ_FUXM01000043.1"/>
</dbReference>
<dbReference type="Pfam" id="PF09918">
    <property type="entry name" value="DUF2148"/>
    <property type="match status" value="1"/>
</dbReference>
<evidence type="ECO:0000259" key="1">
    <source>
        <dbReference type="Pfam" id="PF09918"/>
    </source>
</evidence>
<proteinExistence type="predicted"/>
<evidence type="ECO:0000313" key="2">
    <source>
        <dbReference type="EMBL" id="SKA23221.1"/>
    </source>
</evidence>
<dbReference type="OrthoDB" id="5505478at2"/>
<sequence length="178" mass="19003">MVVEGKILEQEGILEVLRLMAIAARTAPKGRGRDTLVTAAVFPGEDLQRLQSEMRRIAEETGSPAAFFARDAGNLDRTAAVFLVGSRSERLGLTPCGYCGFANCQANAAADGICAFNITDLSIAIASAAQVAGLHHVDHRVWFSVGKAAVNLKLLGEDVKIIYGIPLSVSSKNPFFDR</sequence>
<dbReference type="AlphaFoldDB" id="A0A1T4S5T3"/>
<dbReference type="PANTHER" id="PTHR40101">
    <property type="entry name" value="CONSERVED PROTEIN"/>
    <property type="match status" value="1"/>
</dbReference>
<reference evidence="3" key="1">
    <citation type="submission" date="2017-02" db="EMBL/GenBank/DDBJ databases">
        <authorList>
            <person name="Varghese N."/>
            <person name="Submissions S."/>
        </authorList>
    </citation>
    <scope>NUCLEOTIDE SEQUENCE [LARGE SCALE GENOMIC DNA]</scope>
    <source>
        <strain evidence="3">DSM 16521</strain>
    </source>
</reference>
<keyword evidence="3" id="KW-1185">Reference proteome</keyword>
<gene>
    <name evidence="2" type="ORF">SAMN02745885_02435</name>
</gene>
<dbReference type="EMBL" id="FUXM01000043">
    <property type="protein sequence ID" value="SKA23221.1"/>
    <property type="molecule type" value="Genomic_DNA"/>
</dbReference>